<protein>
    <recommendedName>
        <fullName evidence="4">Flagellar export protein FliJ</fullName>
    </recommendedName>
</protein>
<dbReference type="AlphaFoldDB" id="A0A564TUQ3"/>
<dbReference type="RefSeq" id="WP_117500881.1">
    <property type="nucleotide sequence ID" value="NZ_CABHNI010000032.1"/>
</dbReference>
<sequence>MPRGRKKMEKITLEEQLALVDKEIEATESSLKNLRLKRKDLKIKIEEQQKDELYRLVQNSGKSLEEVIAMLKEEN</sequence>
<evidence type="ECO:0000256" key="1">
    <source>
        <dbReference type="SAM" id="Coils"/>
    </source>
</evidence>
<proteinExistence type="predicted"/>
<evidence type="ECO:0008006" key="4">
    <source>
        <dbReference type="Google" id="ProtNLM"/>
    </source>
</evidence>
<feature type="coiled-coil region" evidence="1">
    <location>
        <begin position="17"/>
        <end position="51"/>
    </location>
</feature>
<reference evidence="2 3" key="1">
    <citation type="submission" date="2019-07" db="EMBL/GenBank/DDBJ databases">
        <authorList>
            <person name="Hibberd C M."/>
            <person name="Gehrig L. J."/>
            <person name="Chang H.-W."/>
            <person name="Venkatesh S."/>
        </authorList>
    </citation>
    <scope>NUCLEOTIDE SEQUENCE [LARGE SCALE GENOMIC DNA]</scope>
    <source>
        <strain evidence="2">Dorea_formicigenerans_SSTS_Bg7063</strain>
    </source>
</reference>
<dbReference type="EMBL" id="CABHNI010000032">
    <property type="protein sequence ID" value="VUX10961.1"/>
    <property type="molecule type" value="Genomic_DNA"/>
</dbReference>
<dbReference type="Proteomes" id="UP000358366">
    <property type="component" value="Unassembled WGS sequence"/>
</dbReference>
<name>A0A564TUQ3_9FIRM</name>
<organism evidence="2 3">
    <name type="scientific">Dorea formicigenerans</name>
    <dbReference type="NCBI Taxonomy" id="39486"/>
    <lineage>
        <taxon>Bacteria</taxon>
        <taxon>Bacillati</taxon>
        <taxon>Bacillota</taxon>
        <taxon>Clostridia</taxon>
        <taxon>Lachnospirales</taxon>
        <taxon>Lachnospiraceae</taxon>
        <taxon>Dorea</taxon>
    </lineage>
</organism>
<gene>
    <name evidence="2" type="ORF">DFSSTS7063_01841</name>
</gene>
<accession>A0A564TUQ3</accession>
<keyword evidence="1" id="KW-0175">Coiled coil</keyword>
<evidence type="ECO:0000313" key="2">
    <source>
        <dbReference type="EMBL" id="VUX10961.1"/>
    </source>
</evidence>
<evidence type="ECO:0000313" key="3">
    <source>
        <dbReference type="Proteomes" id="UP000358366"/>
    </source>
</evidence>